<keyword evidence="2" id="KW-0998">Cell outer membrane</keyword>
<organism evidence="4 5">
    <name type="scientific">Pseudoxanthomonas kaohsiungensis</name>
    <dbReference type="NCBI Taxonomy" id="283923"/>
    <lineage>
        <taxon>Bacteria</taxon>
        <taxon>Pseudomonadati</taxon>
        <taxon>Pseudomonadota</taxon>
        <taxon>Gammaproteobacteria</taxon>
        <taxon>Lysobacterales</taxon>
        <taxon>Lysobacteraceae</taxon>
        <taxon>Pseudoxanthomonas</taxon>
    </lineage>
</organism>
<dbReference type="CDD" id="cd19438">
    <property type="entry name" value="lipocalin_Blc-like"/>
    <property type="match status" value="1"/>
</dbReference>
<dbReference type="PROSITE" id="PS51257">
    <property type="entry name" value="PROKAR_LIPOPROTEIN"/>
    <property type="match status" value="1"/>
</dbReference>
<comment type="subcellular location">
    <subcellularLocation>
        <location evidence="2">Cell outer membrane</location>
    </subcellularLocation>
</comment>
<feature type="signal peptide" evidence="2">
    <location>
        <begin position="1"/>
        <end position="16"/>
    </location>
</feature>
<evidence type="ECO:0000259" key="3">
    <source>
        <dbReference type="Pfam" id="PF08212"/>
    </source>
</evidence>
<dbReference type="PIRSF" id="PIRSF036893">
    <property type="entry name" value="Lipocalin_ApoD"/>
    <property type="match status" value="1"/>
</dbReference>
<comment type="subunit">
    <text evidence="2">Homodimer.</text>
</comment>
<dbReference type="PRINTS" id="PR01171">
    <property type="entry name" value="BCTLIPOCALIN"/>
</dbReference>
<proteinExistence type="inferred from homology"/>
<dbReference type="PROSITE" id="PS00213">
    <property type="entry name" value="LIPOCALIN"/>
    <property type="match status" value="1"/>
</dbReference>
<evidence type="ECO:0000256" key="2">
    <source>
        <dbReference type="PIRNR" id="PIRNR036893"/>
    </source>
</evidence>
<keyword evidence="2" id="KW-0732">Signal</keyword>
<keyword evidence="2" id="KW-0449">Lipoprotein</keyword>
<dbReference type="PANTHER" id="PTHR10612">
    <property type="entry name" value="APOLIPOPROTEIN D"/>
    <property type="match status" value="1"/>
</dbReference>
<keyword evidence="2" id="KW-0446">Lipid-binding</keyword>
<dbReference type="InterPro" id="IPR047202">
    <property type="entry name" value="Lipocalin_Blc-like_dom"/>
</dbReference>
<dbReference type="Gene3D" id="2.40.128.20">
    <property type="match status" value="1"/>
</dbReference>
<comment type="caution">
    <text evidence="4">The sequence shown here is derived from an EMBL/GenBank/DDBJ whole genome shotgun (WGS) entry which is preliminary data.</text>
</comment>
<keyword evidence="2" id="KW-0472">Membrane</keyword>
<dbReference type="PANTHER" id="PTHR10612:SF34">
    <property type="entry name" value="APOLIPOPROTEIN D"/>
    <property type="match status" value="1"/>
</dbReference>
<dbReference type="Pfam" id="PF08212">
    <property type="entry name" value="Lipocalin_2"/>
    <property type="match status" value="1"/>
</dbReference>
<gene>
    <name evidence="4" type="ORF">ACFQ2N_07890</name>
</gene>
<dbReference type="SUPFAM" id="SSF50814">
    <property type="entry name" value="Lipocalins"/>
    <property type="match status" value="1"/>
</dbReference>
<dbReference type="RefSeq" id="WP_162375813.1">
    <property type="nucleotide sequence ID" value="NZ_JBHTKN010000004.1"/>
</dbReference>
<evidence type="ECO:0000313" key="4">
    <source>
        <dbReference type="EMBL" id="MFD1042267.1"/>
    </source>
</evidence>
<sequence length="186" mass="20789">MRATALAWLMSTCLLAACAGQGGARPIPPVEQVDLDRFMGDWYVIASIPTAMERGAHNAVETYSRGPDGRIDTVFRFRKDGPAGELETMTPTGFVREGTGNAVWGMQFVWPVKAEYIIAALADDYSDTIVARNKRDYVWIMARTPTLPESRYRQLVAEVAAMGYDTSRLRRVPQQWPEPAPRPPLR</sequence>
<comment type="similarity">
    <text evidence="1 2">Belongs to the calycin superfamily. Lipocalin family.</text>
</comment>
<dbReference type="InterPro" id="IPR022272">
    <property type="entry name" value="Lipocalin_CS"/>
</dbReference>
<accession>A0ABW3LW71</accession>
<name>A0ABW3LW71_9GAMM</name>
<dbReference type="Proteomes" id="UP001597033">
    <property type="component" value="Unassembled WGS sequence"/>
</dbReference>
<keyword evidence="5" id="KW-1185">Reference proteome</keyword>
<reference evidence="5" key="1">
    <citation type="journal article" date="2019" name="Int. J. Syst. Evol. Microbiol.">
        <title>The Global Catalogue of Microorganisms (GCM) 10K type strain sequencing project: providing services to taxonomists for standard genome sequencing and annotation.</title>
        <authorList>
            <consortium name="The Broad Institute Genomics Platform"/>
            <consortium name="The Broad Institute Genome Sequencing Center for Infectious Disease"/>
            <person name="Wu L."/>
            <person name="Ma J."/>
        </authorList>
    </citation>
    <scope>NUCLEOTIDE SEQUENCE [LARGE SCALE GENOMIC DNA]</scope>
    <source>
        <strain evidence="5">CCUG 55854</strain>
    </source>
</reference>
<dbReference type="InterPro" id="IPR002446">
    <property type="entry name" value="Lipocalin_bac"/>
</dbReference>
<dbReference type="EMBL" id="JBHTKN010000004">
    <property type="protein sequence ID" value="MFD1042267.1"/>
    <property type="molecule type" value="Genomic_DNA"/>
</dbReference>
<feature type="domain" description="Lipocalin/cytosolic fatty-acid binding" evidence="3">
    <location>
        <begin position="33"/>
        <end position="174"/>
    </location>
</feature>
<protein>
    <recommendedName>
        <fullName evidence="2">Outer membrane lipoprotein Blc</fullName>
    </recommendedName>
</protein>
<evidence type="ECO:0000313" key="5">
    <source>
        <dbReference type="Proteomes" id="UP001597033"/>
    </source>
</evidence>
<evidence type="ECO:0000256" key="1">
    <source>
        <dbReference type="ARBA" id="ARBA00006889"/>
    </source>
</evidence>
<comment type="function">
    <text evidence="2">Involved in the storage or transport of lipids necessary for membrane maintenance under stressful conditions. Displays a binding preference for lysophospholipids.</text>
</comment>
<feature type="chain" id="PRO_5045015338" description="Outer membrane lipoprotein Blc" evidence="2">
    <location>
        <begin position="17"/>
        <end position="186"/>
    </location>
</feature>
<dbReference type="InterPro" id="IPR012674">
    <property type="entry name" value="Calycin"/>
</dbReference>
<dbReference type="InterPro" id="IPR022271">
    <property type="entry name" value="Lipocalin_ApoD"/>
</dbReference>
<dbReference type="InterPro" id="IPR000566">
    <property type="entry name" value="Lipocln_cytosolic_FA-bd_dom"/>
</dbReference>